<dbReference type="Proteomes" id="UP000712281">
    <property type="component" value="Unassembled WGS sequence"/>
</dbReference>
<evidence type="ECO:0008006" key="3">
    <source>
        <dbReference type="Google" id="ProtNLM"/>
    </source>
</evidence>
<reference evidence="1" key="1">
    <citation type="submission" date="2019-12" db="EMBL/GenBank/DDBJ databases">
        <title>Genome sequencing and annotation of Brassica cretica.</title>
        <authorList>
            <person name="Studholme D.J."/>
            <person name="Sarris P.F."/>
        </authorList>
    </citation>
    <scope>NUCLEOTIDE SEQUENCE</scope>
    <source>
        <strain evidence="1">PFS-001/15</strain>
        <tissue evidence="1">Leaf</tissue>
    </source>
</reference>
<organism evidence="1 2">
    <name type="scientific">Brassica cretica</name>
    <name type="common">Mustard</name>
    <dbReference type="NCBI Taxonomy" id="69181"/>
    <lineage>
        <taxon>Eukaryota</taxon>
        <taxon>Viridiplantae</taxon>
        <taxon>Streptophyta</taxon>
        <taxon>Embryophyta</taxon>
        <taxon>Tracheophyta</taxon>
        <taxon>Spermatophyta</taxon>
        <taxon>Magnoliopsida</taxon>
        <taxon>eudicotyledons</taxon>
        <taxon>Gunneridae</taxon>
        <taxon>Pentapetalae</taxon>
        <taxon>rosids</taxon>
        <taxon>malvids</taxon>
        <taxon>Brassicales</taxon>
        <taxon>Brassicaceae</taxon>
        <taxon>Brassiceae</taxon>
        <taxon>Brassica</taxon>
    </lineage>
</organism>
<sequence>MTFPDEKCPNSVVGSLNRRLCVFSRSYDLRDDIWVMNEYGVASSWTRIRISLLYRLMKPTKNSDEVLLALDKDMVLYNFETLSWGRPQ</sequence>
<gene>
    <name evidence="1" type="ORF">F2Q68_00001526</name>
</gene>
<evidence type="ECO:0000313" key="2">
    <source>
        <dbReference type="Proteomes" id="UP000712281"/>
    </source>
</evidence>
<dbReference type="EMBL" id="QGKW02001660">
    <property type="protein sequence ID" value="KAF2581173.1"/>
    <property type="molecule type" value="Genomic_DNA"/>
</dbReference>
<evidence type="ECO:0000313" key="1">
    <source>
        <dbReference type="EMBL" id="KAF2581173.1"/>
    </source>
</evidence>
<proteinExistence type="predicted"/>
<accession>A0A8S9JHZ6</accession>
<comment type="caution">
    <text evidence="1">The sequence shown here is derived from an EMBL/GenBank/DDBJ whole genome shotgun (WGS) entry which is preliminary data.</text>
</comment>
<dbReference type="AlphaFoldDB" id="A0A8S9JHZ6"/>
<protein>
    <recommendedName>
        <fullName evidence="3">F-box associated domain-containing protein</fullName>
    </recommendedName>
</protein>
<name>A0A8S9JHZ6_BRACR</name>